<keyword evidence="16" id="KW-1185">Reference proteome</keyword>
<keyword evidence="7" id="KW-0408">Iron</keyword>
<dbReference type="PANTHER" id="PTHR43286:SF1">
    <property type="entry name" value="ENDONUCLEASE III-LIKE PROTEIN 1"/>
    <property type="match status" value="1"/>
</dbReference>
<accession>A0A2A9M998</accession>
<dbReference type="SUPFAM" id="SSF48150">
    <property type="entry name" value="DNA-glycosylase"/>
    <property type="match status" value="1"/>
</dbReference>
<evidence type="ECO:0000256" key="8">
    <source>
        <dbReference type="ARBA" id="ARBA00023014"/>
    </source>
</evidence>
<evidence type="ECO:0000256" key="10">
    <source>
        <dbReference type="ARBA" id="ARBA00023239"/>
    </source>
</evidence>
<comment type="similarity">
    <text evidence="2 12">Belongs to the Nth/MutY family.</text>
</comment>
<proteinExistence type="inferred from homology"/>
<dbReference type="GO" id="GO:0140078">
    <property type="term" value="F:class I DNA-(apurinic or apyrimidinic site) endonuclease activity"/>
    <property type="evidence" value="ECO:0007669"/>
    <property type="project" value="UniProtKB-EC"/>
</dbReference>
<keyword evidence="8" id="KW-0411">Iron-sulfur</keyword>
<dbReference type="Pfam" id="PF00730">
    <property type="entry name" value="HhH-GPD"/>
    <property type="match status" value="1"/>
</dbReference>
<dbReference type="GO" id="GO:0005634">
    <property type="term" value="C:nucleus"/>
    <property type="evidence" value="ECO:0007669"/>
    <property type="project" value="UniProtKB-SubCell"/>
</dbReference>
<dbReference type="PROSITE" id="PS00764">
    <property type="entry name" value="ENDONUCLEASE_III_1"/>
    <property type="match status" value="1"/>
</dbReference>
<keyword evidence="12" id="KW-0496">Mitochondrion</keyword>
<dbReference type="GO" id="GO:0006285">
    <property type="term" value="P:base-excision repair, AP site formation"/>
    <property type="evidence" value="ECO:0007669"/>
    <property type="project" value="UniProtKB-UniRule"/>
</dbReference>
<keyword evidence="12" id="KW-0539">Nucleus</keyword>
<evidence type="ECO:0000313" key="16">
    <source>
        <dbReference type="Proteomes" id="UP000224006"/>
    </source>
</evidence>
<dbReference type="EMBL" id="NWUJ01000011">
    <property type="protein sequence ID" value="PFH32486.1"/>
    <property type="molecule type" value="Genomic_DNA"/>
</dbReference>
<evidence type="ECO:0000256" key="2">
    <source>
        <dbReference type="ARBA" id="ARBA00008343"/>
    </source>
</evidence>
<comment type="subcellular location">
    <subcellularLocation>
        <location evidence="12">Nucleus</location>
    </subcellularLocation>
    <subcellularLocation>
        <location evidence="12">Mitochondrion</location>
    </subcellularLocation>
</comment>
<evidence type="ECO:0000256" key="13">
    <source>
        <dbReference type="SAM" id="MobiDB-lite"/>
    </source>
</evidence>
<organism evidence="15 16">
    <name type="scientific">Besnoitia besnoiti</name>
    <name type="common">Apicomplexan protozoan</name>
    <dbReference type="NCBI Taxonomy" id="94643"/>
    <lineage>
        <taxon>Eukaryota</taxon>
        <taxon>Sar</taxon>
        <taxon>Alveolata</taxon>
        <taxon>Apicomplexa</taxon>
        <taxon>Conoidasida</taxon>
        <taxon>Coccidia</taxon>
        <taxon>Eucoccidiorida</taxon>
        <taxon>Eimeriorina</taxon>
        <taxon>Sarcocystidae</taxon>
        <taxon>Besnoitia</taxon>
    </lineage>
</organism>
<dbReference type="Pfam" id="PF00633">
    <property type="entry name" value="HHH"/>
    <property type="match status" value="1"/>
</dbReference>
<dbReference type="FunFam" id="1.10.340.30:FF:000005">
    <property type="entry name" value="Endonuclease III-like protein 1"/>
    <property type="match status" value="1"/>
</dbReference>
<evidence type="ECO:0000256" key="11">
    <source>
        <dbReference type="ARBA" id="ARBA00023295"/>
    </source>
</evidence>
<dbReference type="GO" id="GO:0046872">
    <property type="term" value="F:metal ion binding"/>
    <property type="evidence" value="ECO:0007669"/>
    <property type="project" value="UniProtKB-KW"/>
</dbReference>
<evidence type="ECO:0000256" key="7">
    <source>
        <dbReference type="ARBA" id="ARBA00023004"/>
    </source>
</evidence>
<evidence type="ECO:0000256" key="12">
    <source>
        <dbReference type="HAMAP-Rule" id="MF_03183"/>
    </source>
</evidence>
<dbReference type="PANTHER" id="PTHR43286">
    <property type="entry name" value="ENDONUCLEASE III-LIKE PROTEIN 1"/>
    <property type="match status" value="1"/>
</dbReference>
<dbReference type="EC" id="3.2.2.-" evidence="12"/>
<feature type="region of interest" description="Disordered" evidence="13">
    <location>
        <begin position="1"/>
        <end position="151"/>
    </location>
</feature>
<comment type="caution">
    <text evidence="15">The sequence shown here is derived from an EMBL/GenBank/DDBJ whole genome shotgun (WGS) entry which is preliminary data.</text>
</comment>
<evidence type="ECO:0000256" key="1">
    <source>
        <dbReference type="ARBA" id="ARBA00001966"/>
    </source>
</evidence>
<dbReference type="InterPro" id="IPR003265">
    <property type="entry name" value="HhH-GPD_domain"/>
</dbReference>
<dbReference type="GO" id="GO:0005739">
    <property type="term" value="C:mitochondrion"/>
    <property type="evidence" value="ECO:0007669"/>
    <property type="project" value="UniProtKB-SubCell"/>
</dbReference>
<dbReference type="OrthoDB" id="2099276at2759"/>
<dbReference type="AlphaFoldDB" id="A0A2A9M998"/>
<name>A0A2A9M998_BESBE</name>
<dbReference type="STRING" id="94643.A0A2A9M998"/>
<reference evidence="15 16" key="1">
    <citation type="submission" date="2017-09" db="EMBL/GenBank/DDBJ databases">
        <title>Genome sequencing of Besnoitia besnoiti strain Bb-Ger1.</title>
        <authorList>
            <person name="Schares G."/>
            <person name="Venepally P."/>
            <person name="Lorenzi H.A."/>
        </authorList>
    </citation>
    <scope>NUCLEOTIDE SEQUENCE [LARGE SCALE GENOMIC DNA]</scope>
    <source>
        <strain evidence="15 16">Bb-Ger1</strain>
    </source>
</reference>
<evidence type="ECO:0000256" key="5">
    <source>
        <dbReference type="ARBA" id="ARBA00022763"/>
    </source>
</evidence>
<keyword evidence="6 12" id="KW-0378">Hydrolase</keyword>
<protein>
    <recommendedName>
        <fullName evidence="12">Endonuclease III homolog</fullName>
        <ecNumber evidence="12">3.2.2.-</ecNumber>
        <ecNumber evidence="12">4.2.99.18</ecNumber>
    </recommendedName>
    <alternativeName>
        <fullName evidence="12">Bifunctional DNA N-glycosylase/DNA-(apurinic or apyrimidinic site) lyase</fullName>
        <shortName evidence="12">DNA glycosylase/AP lyase</shortName>
    </alternativeName>
</protein>
<dbReference type="HAMAP" id="MF_03183">
    <property type="entry name" value="Endonuclease_III_Nth"/>
    <property type="match status" value="1"/>
</dbReference>
<keyword evidence="3" id="KW-0004">4Fe-4S</keyword>
<feature type="region of interest" description="Disordered" evidence="13">
    <location>
        <begin position="225"/>
        <end position="245"/>
    </location>
</feature>
<dbReference type="InterPro" id="IPR004035">
    <property type="entry name" value="Endouclease-III_FeS-bd_BS"/>
</dbReference>
<dbReference type="EC" id="4.2.99.18" evidence="12"/>
<sequence>MRGSRRSPSAPGASRRGLTDAEEAASKYAGKRRKMTQKTAARRKPEKSETEAEAVRHQAGARRRSGRLLLQEPQETANASSSSLADRKDAKMSLQRAAVDFEQFRNPSNGDAKPTSPNLGTPSRGQSVRTLQHAKQEASPATAAKSLPSGVKREVRVKSEFAIDATERLAKAAADEASSAALSTKTEVANEAPSESKLAPLAACAASTGFFLSGAKGRRKKVVGLRAASAAPPRAGGGGEPGDIEDLSPQKKAEKTNLEKFAALPDSPPPPHFNDIWTAVTEMRAKRDAPVDSMGVEAMGALALQNGGGEKEKRFSILVAVMLSSQTKDEQTAACMQRLRDADVLSPEKMSRLSVEELTQLLYGVGFHRNKARFLKEACETILAKHGGDIPPTYEELVQLRGVGPKMANIAVHAGWDRLEGIAVDVHVHRIANRLNWVRTKTPIETQHAVQRFLPRELWAEINLLFVGFGQQICRPVKPLCHECKASQWCPVGRKATRGAKNFADVSVRNESETATLAADAEAE</sequence>
<feature type="domain" description="HhH-GPD" evidence="14">
    <location>
        <begin position="323"/>
        <end position="472"/>
    </location>
</feature>
<dbReference type="Gene3D" id="1.10.1670.10">
    <property type="entry name" value="Helix-hairpin-Helix base-excision DNA repair enzymes (C-terminal)"/>
    <property type="match status" value="1"/>
</dbReference>
<feature type="compositionally biased region" description="Low complexity" evidence="13">
    <location>
        <begin position="1"/>
        <end position="16"/>
    </location>
</feature>
<keyword evidence="5 12" id="KW-0227">DNA damage</keyword>
<dbReference type="GO" id="GO:0051539">
    <property type="term" value="F:4 iron, 4 sulfur cluster binding"/>
    <property type="evidence" value="ECO:0007669"/>
    <property type="project" value="UniProtKB-KW"/>
</dbReference>
<evidence type="ECO:0000256" key="6">
    <source>
        <dbReference type="ARBA" id="ARBA00022801"/>
    </source>
</evidence>
<dbReference type="GO" id="GO:0006289">
    <property type="term" value="P:nucleotide-excision repair"/>
    <property type="evidence" value="ECO:0007669"/>
    <property type="project" value="TreeGrafter"/>
</dbReference>
<feature type="compositionally biased region" description="Polar residues" evidence="13">
    <location>
        <begin position="105"/>
        <end position="130"/>
    </location>
</feature>
<comment type="cofactor">
    <cofactor evidence="1">
        <name>[4Fe-4S] cluster</name>
        <dbReference type="ChEBI" id="CHEBI:49883"/>
    </cofactor>
</comment>
<feature type="compositionally biased region" description="Basic residues" evidence="13">
    <location>
        <begin position="29"/>
        <end position="45"/>
    </location>
</feature>
<keyword evidence="9 12" id="KW-0234">DNA repair</keyword>
<gene>
    <name evidence="12" type="primary">NTH1</name>
    <name evidence="15" type="ORF">BESB_018040</name>
</gene>
<keyword evidence="15" id="KW-0540">Nuclease</keyword>
<dbReference type="Gene3D" id="1.10.340.30">
    <property type="entry name" value="Hypothetical protein, domain 2"/>
    <property type="match status" value="1"/>
</dbReference>
<dbReference type="InterPro" id="IPR023170">
    <property type="entry name" value="HhH_base_excis_C"/>
</dbReference>
<keyword evidence="10 12" id="KW-0456">Lyase</keyword>
<keyword evidence="4" id="KW-0479">Metal-binding</keyword>
<comment type="catalytic activity">
    <reaction evidence="12">
        <text>2'-deoxyribonucleotide-(2'-deoxyribose 5'-phosphate)-2'-deoxyribonucleotide-DNA = a 3'-end 2'-deoxyribonucleotide-(2,3-dehydro-2,3-deoxyribose 5'-phosphate)-DNA + a 5'-end 5'-phospho-2'-deoxyribonucleoside-DNA + H(+)</text>
        <dbReference type="Rhea" id="RHEA:66592"/>
        <dbReference type="Rhea" id="RHEA-COMP:13180"/>
        <dbReference type="Rhea" id="RHEA-COMP:16897"/>
        <dbReference type="Rhea" id="RHEA-COMP:17067"/>
        <dbReference type="ChEBI" id="CHEBI:15378"/>
        <dbReference type="ChEBI" id="CHEBI:136412"/>
        <dbReference type="ChEBI" id="CHEBI:157695"/>
        <dbReference type="ChEBI" id="CHEBI:167181"/>
        <dbReference type="EC" id="4.2.99.18"/>
    </reaction>
</comment>
<keyword evidence="11 12" id="KW-0326">Glycosidase</keyword>
<dbReference type="InterPro" id="IPR011257">
    <property type="entry name" value="DNA_glycosylase"/>
</dbReference>
<dbReference type="InterPro" id="IPR000445">
    <property type="entry name" value="HhH_motif"/>
</dbReference>
<dbReference type="VEuPathDB" id="ToxoDB:BESB_018040"/>
<dbReference type="GO" id="GO:0003677">
    <property type="term" value="F:DNA binding"/>
    <property type="evidence" value="ECO:0007669"/>
    <property type="project" value="UniProtKB-UniRule"/>
</dbReference>
<evidence type="ECO:0000256" key="9">
    <source>
        <dbReference type="ARBA" id="ARBA00023204"/>
    </source>
</evidence>
<feature type="compositionally biased region" description="Basic and acidic residues" evidence="13">
    <location>
        <begin position="46"/>
        <end position="56"/>
    </location>
</feature>
<evidence type="ECO:0000313" key="15">
    <source>
        <dbReference type="EMBL" id="PFH32486.1"/>
    </source>
</evidence>
<dbReference type="GO" id="GO:0000703">
    <property type="term" value="F:oxidized pyrimidine nucleobase lesion DNA N-glycosylase activity"/>
    <property type="evidence" value="ECO:0007669"/>
    <property type="project" value="UniProtKB-UniRule"/>
</dbReference>
<dbReference type="SMART" id="SM00478">
    <property type="entry name" value="ENDO3c"/>
    <property type="match status" value="1"/>
</dbReference>
<feature type="compositionally biased region" description="Polar residues" evidence="13">
    <location>
        <begin position="73"/>
        <end position="84"/>
    </location>
</feature>
<evidence type="ECO:0000259" key="14">
    <source>
        <dbReference type="SMART" id="SM00478"/>
    </source>
</evidence>
<evidence type="ECO:0000256" key="3">
    <source>
        <dbReference type="ARBA" id="ARBA00022485"/>
    </source>
</evidence>
<dbReference type="Proteomes" id="UP000224006">
    <property type="component" value="Chromosome X"/>
</dbReference>
<dbReference type="InterPro" id="IPR030841">
    <property type="entry name" value="NTH1"/>
</dbReference>
<comment type="function">
    <text evidence="12">Bifunctional DNA N-glycosylase with associated apurinic/apyrimidinic (AP) lyase function that catalyzes the first step in base excision repair (BER), the primary repair pathway for the repair of oxidative DNA damage. The DNA N-glycosylase activity releases the damaged DNA base from DNA by cleaving the N-glycosidic bond, leaving an AP site. The AP lyase activity cleaves the phosphodiester bond 3' to the AP site by a beta-elimination. Primarily recognizes and repairs oxidative base damage of pyrimidines.</text>
</comment>
<dbReference type="CDD" id="cd00056">
    <property type="entry name" value="ENDO3c"/>
    <property type="match status" value="1"/>
</dbReference>
<keyword evidence="15" id="KW-0255">Endonuclease</keyword>
<evidence type="ECO:0000256" key="4">
    <source>
        <dbReference type="ARBA" id="ARBA00022723"/>
    </source>
</evidence>
<comment type="caution">
    <text evidence="12">Lacks conserved residue(s) required for the propagation of feature annotation.</text>
</comment>